<evidence type="ECO:0000313" key="2">
    <source>
        <dbReference type="EMBL" id="CAF3766774.1"/>
    </source>
</evidence>
<proteinExistence type="predicted"/>
<gene>
    <name evidence="2" type="ORF">OVN521_LOCUS2003</name>
    <name evidence="3" type="ORF">SMN809_LOCUS18905</name>
</gene>
<keyword evidence="4" id="KW-1185">Reference proteome</keyword>
<name>A0A818ZCX7_9BILA</name>
<comment type="caution">
    <text evidence="2">The sequence shown here is derived from an EMBL/GenBank/DDBJ whole genome shotgun (WGS) entry which is preliminary data.</text>
</comment>
<feature type="region of interest" description="Disordered" evidence="1">
    <location>
        <begin position="722"/>
        <end position="763"/>
    </location>
</feature>
<feature type="compositionally biased region" description="Acidic residues" evidence="1">
    <location>
        <begin position="725"/>
        <end position="761"/>
    </location>
</feature>
<protein>
    <submittedName>
        <fullName evidence="2">Uncharacterized protein</fullName>
    </submittedName>
</protein>
<evidence type="ECO:0000313" key="4">
    <source>
        <dbReference type="Proteomes" id="UP000663866"/>
    </source>
</evidence>
<dbReference type="EMBL" id="CAJOBG010000148">
    <property type="protein sequence ID" value="CAF3766774.1"/>
    <property type="molecule type" value="Genomic_DNA"/>
</dbReference>
<dbReference type="EMBL" id="CAJOBI010009264">
    <property type="protein sequence ID" value="CAF4133922.1"/>
    <property type="molecule type" value="Genomic_DNA"/>
</dbReference>
<organism evidence="2 4">
    <name type="scientific">Rotaria magnacalcarata</name>
    <dbReference type="NCBI Taxonomy" id="392030"/>
    <lineage>
        <taxon>Eukaryota</taxon>
        <taxon>Metazoa</taxon>
        <taxon>Spiralia</taxon>
        <taxon>Gnathifera</taxon>
        <taxon>Rotifera</taxon>
        <taxon>Eurotatoria</taxon>
        <taxon>Bdelloidea</taxon>
        <taxon>Philodinida</taxon>
        <taxon>Philodinidae</taxon>
        <taxon>Rotaria</taxon>
    </lineage>
</organism>
<dbReference type="Proteomes" id="UP000663866">
    <property type="component" value="Unassembled WGS sequence"/>
</dbReference>
<evidence type="ECO:0000256" key="1">
    <source>
        <dbReference type="SAM" id="MobiDB-lite"/>
    </source>
</evidence>
<accession>A0A818ZCX7</accession>
<evidence type="ECO:0000313" key="3">
    <source>
        <dbReference type="EMBL" id="CAF4133922.1"/>
    </source>
</evidence>
<dbReference type="Proteomes" id="UP000676336">
    <property type="component" value="Unassembled WGS sequence"/>
</dbReference>
<dbReference type="AlphaFoldDB" id="A0A818ZCX7"/>
<sequence>MAPPLPADVFELQGESFFQLVQQKCGNTMVEIMRYLEVNSADCFLGIQDVFAFFHHDSSDLVAIKKKVGITLNDGSFKVKAGLFIQANNFIQSLKTFQQHENLQTSKDFIISAALLDRYPIIRRILRFFMHDLSEANNFCFHLKRTVIETIIMNHDRAKCRYDYSSSIREFASCVFILGGRNVYEFVRLNIPGFLPSLTVIQALIDASTNYFQEGEFRYNVMSDYISSKNLKFVYAAEDCTSVIPKITYNTRSNNFTGFVPPLKGGLPQINTFSTESFAELQHWFSTVSMSHLLNVHMIQPATSTSDSCAPFLLSAYGTDNCFTAQDIVLRWVNIVNECTKNGAKLVGFATDCDSRYLRSMRLLMGFFSNMPKQQFHQHDNAFHVDIPQDSVHICTKLRNRMLSSTTTMLIGDQAVTVDHLLQLIKSSSKMSHNLVKSDVIPKDRQNYQSCEKISSEAAFNALTSVPNSRATQIYLQIIRNIRLAFISTETKYIDRIYYAWLNVFIVRFWYTWFTKTTKNELDSILNQCNYIKQNIRTSTKRQYFMTHPALFSIEINSHTLVYIALLVIQCQLPEECLNVSLFNSQSCEREFRLCRSMSGPFSSIVNFTVEQFIQRVKKLSYLHSIKYRNSNDHTTRSDANFLFPSHHKHSKIVHTGQNTSSDMPLKIEMIEASILQAYSDATRLMCEVNIYHRNDIPALDELSRINRLQLQKLQIADYSIPSENETDLSSDSDDGIEDEEENTFEDESDDDDSIRDDEDLSNNVLNASGMTYQGMRVFDSINPNLAKSYFVLNINGTKKYLHKQTAVWLLSNDKPTLSSDRLKRVMTNKQS</sequence>
<reference evidence="2" key="1">
    <citation type="submission" date="2021-02" db="EMBL/GenBank/DDBJ databases">
        <authorList>
            <person name="Nowell W R."/>
        </authorList>
    </citation>
    <scope>NUCLEOTIDE SEQUENCE</scope>
</reference>